<feature type="transmembrane region" description="Helical" evidence="1">
    <location>
        <begin position="37"/>
        <end position="57"/>
    </location>
</feature>
<feature type="transmembrane region" description="Helical" evidence="1">
    <location>
        <begin position="64"/>
        <end position="83"/>
    </location>
</feature>
<keyword evidence="1" id="KW-1133">Transmembrane helix</keyword>
<dbReference type="EMBL" id="WVIE01000014">
    <property type="protein sequence ID" value="NDJ18177.1"/>
    <property type="molecule type" value="Genomic_DNA"/>
</dbReference>
<evidence type="ECO:0000313" key="3">
    <source>
        <dbReference type="Proteomes" id="UP000646053"/>
    </source>
</evidence>
<proteinExistence type="predicted"/>
<evidence type="ECO:0000313" key="2">
    <source>
        <dbReference type="EMBL" id="NDJ18177.1"/>
    </source>
</evidence>
<dbReference type="RefSeq" id="WP_162423706.1">
    <property type="nucleotide sequence ID" value="NZ_WVIE01000014.1"/>
</dbReference>
<keyword evidence="1" id="KW-0812">Transmembrane</keyword>
<organism evidence="2 3">
    <name type="scientific">Myxacorys almedinensis A</name>
    <dbReference type="NCBI Taxonomy" id="2690445"/>
    <lineage>
        <taxon>Bacteria</taxon>
        <taxon>Bacillati</taxon>
        <taxon>Cyanobacteriota</taxon>
        <taxon>Cyanophyceae</taxon>
        <taxon>Leptolyngbyales</taxon>
        <taxon>Leptolyngbyaceae</taxon>
        <taxon>Myxacorys</taxon>
        <taxon>Myxacorys almedinensis</taxon>
    </lineage>
</organism>
<dbReference type="Proteomes" id="UP000646053">
    <property type="component" value="Unassembled WGS sequence"/>
</dbReference>
<accession>A0A8J7Z0T2</accession>
<keyword evidence="1" id="KW-0472">Membrane</keyword>
<dbReference type="AlphaFoldDB" id="A0A8J7Z0T2"/>
<sequence length="111" mass="11936">MRSLLKLVGFGLLLLGLYFLGQNVIVATQGSVYWWRGIPATGSVLAVMSGVFTVLFARSSAKQWGWLLIGLGMILAFLSGGIVLKPMSLWAFSLAFASFAGGYKLMTTGRI</sequence>
<comment type="caution">
    <text evidence="2">The sequence shown here is derived from an EMBL/GenBank/DDBJ whole genome shotgun (WGS) entry which is preliminary data.</text>
</comment>
<gene>
    <name evidence="2" type="ORF">GS601_12900</name>
</gene>
<keyword evidence="3" id="KW-1185">Reference proteome</keyword>
<reference evidence="2" key="1">
    <citation type="submission" date="2019-12" db="EMBL/GenBank/DDBJ databases">
        <title>High-Quality draft genome sequences of three cyanobacteria isolated from the limestone walls of the Old Cathedral of Coimbra.</title>
        <authorList>
            <person name="Tiago I."/>
            <person name="Soares F."/>
            <person name="Portugal A."/>
        </authorList>
    </citation>
    <scope>NUCLEOTIDE SEQUENCE</scope>
    <source>
        <strain evidence="2">A</strain>
    </source>
</reference>
<protein>
    <submittedName>
        <fullName evidence="2">Uncharacterized protein</fullName>
    </submittedName>
</protein>
<feature type="transmembrane region" description="Helical" evidence="1">
    <location>
        <begin position="89"/>
        <end position="106"/>
    </location>
</feature>
<evidence type="ECO:0000256" key="1">
    <source>
        <dbReference type="SAM" id="Phobius"/>
    </source>
</evidence>
<name>A0A8J7Z0T2_9CYAN</name>